<reference evidence="3" key="1">
    <citation type="journal article" date="2014" name="Int. J. Syst. Evol. Microbiol.">
        <title>Complete genome sequence of Corynebacterium casei LMG S-19264T (=DSM 44701T), isolated from a smear-ripened cheese.</title>
        <authorList>
            <consortium name="US DOE Joint Genome Institute (JGI-PGF)"/>
            <person name="Walter F."/>
            <person name="Albersmeier A."/>
            <person name="Kalinowski J."/>
            <person name="Ruckert C."/>
        </authorList>
    </citation>
    <scope>NUCLEOTIDE SEQUENCE</scope>
    <source>
        <strain evidence="3">JCM 13064</strain>
    </source>
</reference>
<evidence type="ECO:0000313" key="4">
    <source>
        <dbReference type="Proteomes" id="UP000645217"/>
    </source>
</evidence>
<dbReference type="AlphaFoldDB" id="A0A917VNM0"/>
<evidence type="ECO:0000256" key="1">
    <source>
        <dbReference type="SAM" id="MobiDB-lite"/>
    </source>
</evidence>
<evidence type="ECO:0008006" key="5">
    <source>
        <dbReference type="Google" id="ProtNLM"/>
    </source>
</evidence>
<keyword evidence="4" id="KW-1185">Reference proteome</keyword>
<feature type="region of interest" description="Disordered" evidence="1">
    <location>
        <begin position="30"/>
        <end position="55"/>
    </location>
</feature>
<dbReference type="Proteomes" id="UP000645217">
    <property type="component" value="Unassembled WGS sequence"/>
</dbReference>
<sequence>MIRSLHIKGMLAMAVAAGTVCLGTGGTSAAARSDEATVPGAHPPVVTSRTDERPVPVPVPAPPVPAAPAAPHGQGDLLLSFEHVGRSPGLPAHTSAVIGLTDLPAIVRGIGLPLLLKGMAANRAAYGEARTAQGVLRHEDGQGRHTVGAPGVVAGVNGLPVDPEPLPAPVSAHVPGALDAEVGTEPATGTTVAGLRVR</sequence>
<dbReference type="RefSeq" id="WP_189165140.1">
    <property type="nucleotide sequence ID" value="NZ_BMNT01000026.1"/>
</dbReference>
<accession>A0A917VNM0</accession>
<organism evidence="3 4">
    <name type="scientific">Sphaerisporangium melleum</name>
    <dbReference type="NCBI Taxonomy" id="321316"/>
    <lineage>
        <taxon>Bacteria</taxon>
        <taxon>Bacillati</taxon>
        <taxon>Actinomycetota</taxon>
        <taxon>Actinomycetes</taxon>
        <taxon>Streptosporangiales</taxon>
        <taxon>Streptosporangiaceae</taxon>
        <taxon>Sphaerisporangium</taxon>
    </lineage>
</organism>
<gene>
    <name evidence="3" type="ORF">GCM10007964_46450</name>
</gene>
<evidence type="ECO:0000313" key="3">
    <source>
        <dbReference type="EMBL" id="GGK99051.1"/>
    </source>
</evidence>
<feature type="chain" id="PRO_5039019790" description="Secreted protein" evidence="2">
    <location>
        <begin position="30"/>
        <end position="198"/>
    </location>
</feature>
<reference evidence="3" key="2">
    <citation type="submission" date="2020-09" db="EMBL/GenBank/DDBJ databases">
        <authorList>
            <person name="Sun Q."/>
            <person name="Ohkuma M."/>
        </authorList>
    </citation>
    <scope>NUCLEOTIDE SEQUENCE</scope>
    <source>
        <strain evidence="3">JCM 13064</strain>
    </source>
</reference>
<protein>
    <recommendedName>
        <fullName evidence="5">Secreted protein</fullName>
    </recommendedName>
</protein>
<feature type="signal peptide" evidence="2">
    <location>
        <begin position="1"/>
        <end position="29"/>
    </location>
</feature>
<keyword evidence="2" id="KW-0732">Signal</keyword>
<name>A0A917VNM0_9ACTN</name>
<comment type="caution">
    <text evidence="3">The sequence shown here is derived from an EMBL/GenBank/DDBJ whole genome shotgun (WGS) entry which is preliminary data.</text>
</comment>
<evidence type="ECO:0000256" key="2">
    <source>
        <dbReference type="SAM" id="SignalP"/>
    </source>
</evidence>
<proteinExistence type="predicted"/>
<dbReference type="EMBL" id="BMNT01000026">
    <property type="protein sequence ID" value="GGK99051.1"/>
    <property type="molecule type" value="Genomic_DNA"/>
</dbReference>